<dbReference type="PANTHER" id="PTHR46743:SF2">
    <property type="entry name" value="TEICHOIC ACIDS EXPORT ATP-BINDING PROTEIN TAGH"/>
    <property type="match status" value="1"/>
</dbReference>
<proteinExistence type="inferred from homology"/>
<keyword evidence="2" id="KW-0813">Transport</keyword>
<name>A0A1U9K055_9BURK</name>
<dbReference type="GO" id="GO:0140359">
    <property type="term" value="F:ABC-type transporter activity"/>
    <property type="evidence" value="ECO:0007669"/>
    <property type="project" value="InterPro"/>
</dbReference>
<dbReference type="CDD" id="cd10147">
    <property type="entry name" value="Wzt_C-like"/>
    <property type="match status" value="1"/>
</dbReference>
<accession>A0A1U9K055</accession>
<gene>
    <name evidence="7" type="ORF">PAEH1_07265</name>
</gene>
<sequence length="438" mass="48522">MCSDLAIEVKNVSKQFRLFKRPKDRLLQALFRKKTYYTPFDALRNIDFTVKRGETVGIIGRNGSGKSTLLQMICGTLAPSAGDIQVHGRVAALLELGAGFNPEFTGRENVYLNGAILGLSTAEMDARLEAILAFAEIGAFIDQPVKTYSSGMYVRLAFAVIAHVDADILIIDEALAVGDALFTQKCMRFLRQFKEHGTILFVSHDSAAVTNLCDRAVWLHQGEMRAVGDAKSVCEDYLAMLFGSQNSNEPRALAPIVPVEEWVDQRRDLINHSQLRNDLEIFRFDANQAGFGQGSARIAEVHLEDLTGQALHWVVGGEAVRLVVQIQVSHDLDRPIVGFYVKDRLGQTLFGDNTYISYRDQPKAVAEGQLLQAVFEFPMPILPQGDYSIAVAIADGTQEDHVQHHWIHDALLFQSHSSAHATGLVGIPMRHIELRVQA</sequence>
<keyword evidence="4" id="KW-0547">Nucleotide-binding</keyword>
<dbReference type="InterPro" id="IPR050683">
    <property type="entry name" value="Bact_Polysacc_Export_ATP-bd"/>
</dbReference>
<dbReference type="KEGG" id="phn:PAEH1_07265"/>
<dbReference type="PROSITE" id="PS50893">
    <property type="entry name" value="ABC_TRANSPORTER_2"/>
    <property type="match status" value="1"/>
</dbReference>
<dbReference type="CDD" id="cd03220">
    <property type="entry name" value="ABC_KpsT_Wzt"/>
    <property type="match status" value="1"/>
</dbReference>
<dbReference type="Proteomes" id="UP000189369">
    <property type="component" value="Chromosome"/>
</dbReference>
<evidence type="ECO:0000259" key="6">
    <source>
        <dbReference type="PROSITE" id="PS50893"/>
    </source>
</evidence>
<dbReference type="STRING" id="643674.PAEH1_07265"/>
<feature type="domain" description="ABC transporter" evidence="6">
    <location>
        <begin position="7"/>
        <end position="246"/>
    </location>
</feature>
<keyword evidence="3" id="KW-1003">Cell membrane</keyword>
<evidence type="ECO:0000313" key="8">
    <source>
        <dbReference type="Proteomes" id="UP000189369"/>
    </source>
</evidence>
<dbReference type="GO" id="GO:0016887">
    <property type="term" value="F:ATP hydrolysis activity"/>
    <property type="evidence" value="ECO:0007669"/>
    <property type="project" value="InterPro"/>
</dbReference>
<dbReference type="OrthoDB" id="9778870at2"/>
<dbReference type="SUPFAM" id="SSF52540">
    <property type="entry name" value="P-loop containing nucleoside triphosphate hydrolases"/>
    <property type="match status" value="1"/>
</dbReference>
<dbReference type="InterPro" id="IPR003439">
    <property type="entry name" value="ABC_transporter-like_ATP-bd"/>
</dbReference>
<protein>
    <submittedName>
        <fullName evidence="7">ABC transporter ATP-binding protein</fullName>
    </submittedName>
</protein>
<dbReference type="GO" id="GO:0016020">
    <property type="term" value="C:membrane"/>
    <property type="evidence" value="ECO:0007669"/>
    <property type="project" value="InterPro"/>
</dbReference>
<organism evidence="7 8">
    <name type="scientific">Paenalcaligenes hominis</name>
    <dbReference type="NCBI Taxonomy" id="643674"/>
    <lineage>
        <taxon>Bacteria</taxon>
        <taxon>Pseudomonadati</taxon>
        <taxon>Pseudomonadota</taxon>
        <taxon>Betaproteobacteria</taxon>
        <taxon>Burkholderiales</taxon>
        <taxon>Alcaligenaceae</taxon>
        <taxon>Paenalcaligenes</taxon>
    </lineage>
</organism>
<dbReference type="Pfam" id="PF14524">
    <property type="entry name" value="Wzt_C"/>
    <property type="match status" value="1"/>
</dbReference>
<evidence type="ECO:0000256" key="5">
    <source>
        <dbReference type="ARBA" id="ARBA00022840"/>
    </source>
</evidence>
<dbReference type="SMART" id="SM00382">
    <property type="entry name" value="AAA"/>
    <property type="match status" value="1"/>
</dbReference>
<dbReference type="Gene3D" id="2.70.50.60">
    <property type="entry name" value="abc- transporter (atp binding component) like domain"/>
    <property type="match status" value="1"/>
</dbReference>
<dbReference type="Gene3D" id="3.40.50.300">
    <property type="entry name" value="P-loop containing nucleotide triphosphate hydrolases"/>
    <property type="match status" value="1"/>
</dbReference>
<evidence type="ECO:0000256" key="1">
    <source>
        <dbReference type="ARBA" id="ARBA00005417"/>
    </source>
</evidence>
<dbReference type="GO" id="GO:0005524">
    <property type="term" value="F:ATP binding"/>
    <property type="evidence" value="ECO:0007669"/>
    <property type="project" value="UniProtKB-KW"/>
</dbReference>
<dbReference type="InterPro" id="IPR003593">
    <property type="entry name" value="AAA+_ATPase"/>
</dbReference>
<reference evidence="7 8" key="1">
    <citation type="submission" date="2017-01" db="EMBL/GenBank/DDBJ databases">
        <title>Complete Genome Sequence of Paenalcaligenes hominis, Isolated from a paraplegic Patient with neurogenic bladder.</title>
        <authorList>
            <person name="Mukhopadhyay R."/>
            <person name="Joaquin J."/>
            <person name="Hogue R."/>
            <person name="Kilaru A."/>
            <person name="Jospin G."/>
            <person name="Mars K."/>
            <person name="Eisen J.A."/>
            <person name="Chaturvedi V."/>
        </authorList>
    </citation>
    <scope>NUCLEOTIDE SEQUENCE [LARGE SCALE GENOMIC DNA]</scope>
    <source>
        <strain evidence="7 8">15S00501</strain>
    </source>
</reference>
<dbReference type="EMBL" id="CP019697">
    <property type="protein sequence ID" value="AQS51402.1"/>
    <property type="molecule type" value="Genomic_DNA"/>
</dbReference>
<dbReference type="InterPro" id="IPR029439">
    <property type="entry name" value="Wzt_C"/>
</dbReference>
<keyword evidence="5 7" id="KW-0067">ATP-binding</keyword>
<dbReference type="Pfam" id="PF00005">
    <property type="entry name" value="ABC_tran"/>
    <property type="match status" value="1"/>
</dbReference>
<evidence type="ECO:0000313" key="7">
    <source>
        <dbReference type="EMBL" id="AQS51402.1"/>
    </source>
</evidence>
<dbReference type="AlphaFoldDB" id="A0A1U9K055"/>
<dbReference type="PANTHER" id="PTHR46743">
    <property type="entry name" value="TEICHOIC ACIDS EXPORT ATP-BINDING PROTEIN TAGH"/>
    <property type="match status" value="1"/>
</dbReference>
<evidence type="ECO:0000256" key="2">
    <source>
        <dbReference type="ARBA" id="ARBA00022448"/>
    </source>
</evidence>
<keyword evidence="3" id="KW-0472">Membrane</keyword>
<evidence type="ECO:0000256" key="4">
    <source>
        <dbReference type="ARBA" id="ARBA00022741"/>
    </source>
</evidence>
<comment type="similarity">
    <text evidence="1">Belongs to the ABC transporter superfamily.</text>
</comment>
<evidence type="ECO:0000256" key="3">
    <source>
        <dbReference type="ARBA" id="ARBA00022475"/>
    </source>
</evidence>
<dbReference type="InterPro" id="IPR015860">
    <property type="entry name" value="ABC_transpr_TagH-like"/>
</dbReference>
<dbReference type="InterPro" id="IPR027417">
    <property type="entry name" value="P-loop_NTPase"/>
</dbReference>